<dbReference type="InterPro" id="IPR023809">
    <property type="entry name" value="Thiopep_bacteriocin_synth_dom"/>
</dbReference>
<proteinExistence type="predicted"/>
<reference evidence="3 4" key="1">
    <citation type="submission" date="2016-10" db="EMBL/GenBank/DDBJ databases">
        <authorList>
            <person name="de Groot N.N."/>
        </authorList>
    </citation>
    <scope>NUCLEOTIDE SEQUENCE [LARGE SCALE GENOMIC DNA]</scope>
    <source>
        <strain evidence="3 4">CGMCC 4.2023</strain>
    </source>
</reference>
<dbReference type="Pfam" id="PF14028">
    <property type="entry name" value="Lant_dehydr_C"/>
    <property type="match status" value="1"/>
</dbReference>
<dbReference type="NCBIfam" id="TIGR03891">
    <property type="entry name" value="thiopep_ocin"/>
    <property type="match status" value="1"/>
</dbReference>
<feature type="domain" description="Lantibiotic dehydratase N-terminal" evidence="1">
    <location>
        <begin position="50"/>
        <end position="684"/>
    </location>
</feature>
<evidence type="ECO:0000313" key="4">
    <source>
        <dbReference type="Proteomes" id="UP000236754"/>
    </source>
</evidence>
<evidence type="ECO:0000259" key="2">
    <source>
        <dbReference type="Pfam" id="PF14028"/>
    </source>
</evidence>
<gene>
    <name evidence="3" type="ORF">SAMN05216223_116134</name>
</gene>
<protein>
    <submittedName>
        <fullName evidence="3">Thiopeptide-type bacteriocin biosynthesis domain-containing protein</fullName>
    </submittedName>
</protein>
<sequence>MTCKSAVSYRWKGPVILRATTCPGPVDLPSTLNLDDVAATRAWMRRIWQLPEFSAALPVATHALCEAVVAVVDGRQVQPRRVRRAALSTISYLLRWHSRATPHGLFAGISTMAVGVSAHAQWGDKHRLVIRADAEWITDIIGRLHADPELLKRLPLVANNMARQRGDRLVSMGPPADAYARFMAPLEVSVRHARPVAAAIEAARHPIVYDALHRHLHTLFPEAGTDQIDRLLRDMIGQQLLLTSLWAPMTTTDAFSHLCAELERLSADDIPDLHDLVAELYEIRDDIAATSPDRVTPRMRALSQATPTPLVIDTALDSDVQIPAAVLAEVQAAVTALYRTTSQPYGYQHWRDYHRRFRARYGVGARVPVLELVSDSGLGLPAGYLGSERGRPPKLLTDRDETLLALLQPLLMEGSSELVLTDQVIDVLAEAAGTEPHFVPRVETAFEVHAPSTSDLARGAFEIVLTAAPRPGSSMAGRFAHLLATDEQEALASGYRIDPGAITAQLSFPPRKRRNENVTRTPRLLSDVIGVGESFDAGDRVIRLDDIAVTADARHFHLIQCSTGHRLDVRVLHALEAATQTPALARFLAEVASARYAAYTPFDFGAAARLPYLPRVRYRRTILAPARWLLTTDELPGRAVDQDTWDQAFAAWRGRLLVPEIVSMIEHDQRLPVDLSHPVHRYLLRSRLDQNGRLELREAPGDGEYGWLGRAHEVWVCLRTTASSPHAEASEATWAFSAETGQLHLPGAGSVLYARLHAHPARHDEILTQHLPSLLADFGDRLPLWWFIRHRETARPDTDQYLDLVLHLVPGTYAAAAEHVHDWASSLHRSGLAAGLTLADYRPQTGRFGPGDAMDAAHRVFAADSAAALAQIRFTGQTDTLTPQALAAASILDFVQHLAPSAAQGRDWLVQRLPQASGRLDPRLRDQTIDLTAPSGQGPLDLLPGGDAVTGAWQARAAALDAYQLHLGDTDPLRTARSLLHQHHVRALGVDPTAEALTLRLARTAALRQQKAVR</sequence>
<organism evidence="3 4">
    <name type="scientific">Actinacidiphila yanglinensis</name>
    <dbReference type="NCBI Taxonomy" id="310779"/>
    <lineage>
        <taxon>Bacteria</taxon>
        <taxon>Bacillati</taxon>
        <taxon>Actinomycetota</taxon>
        <taxon>Actinomycetes</taxon>
        <taxon>Kitasatosporales</taxon>
        <taxon>Streptomycetaceae</taxon>
        <taxon>Actinacidiphila</taxon>
    </lineage>
</organism>
<dbReference type="OrthoDB" id="1273722at2"/>
<dbReference type="InterPro" id="IPR006827">
    <property type="entry name" value="Lant_deHydtase_N"/>
</dbReference>
<keyword evidence="4" id="KW-1185">Reference proteome</keyword>
<dbReference type="Proteomes" id="UP000236754">
    <property type="component" value="Unassembled WGS sequence"/>
</dbReference>
<accession>A0A1H6DMF4</accession>
<dbReference type="EMBL" id="FNVU01000016">
    <property type="protein sequence ID" value="SEG85765.1"/>
    <property type="molecule type" value="Genomic_DNA"/>
</dbReference>
<name>A0A1H6DMF4_9ACTN</name>
<dbReference type="AlphaFoldDB" id="A0A1H6DMF4"/>
<evidence type="ECO:0000313" key="3">
    <source>
        <dbReference type="EMBL" id="SEG85765.1"/>
    </source>
</evidence>
<feature type="domain" description="Thiopeptide-type bacteriocin biosynthesis" evidence="2">
    <location>
        <begin position="752"/>
        <end position="1005"/>
    </location>
</feature>
<evidence type="ECO:0000259" key="1">
    <source>
        <dbReference type="Pfam" id="PF04738"/>
    </source>
</evidence>
<dbReference type="Pfam" id="PF04738">
    <property type="entry name" value="Lant_dehydr_N"/>
    <property type="match status" value="1"/>
</dbReference>